<name>A0A2P8R2N9_9BACT</name>
<dbReference type="PANTHER" id="PTHR43798:SF31">
    <property type="entry name" value="AB HYDROLASE SUPERFAMILY PROTEIN YCLE"/>
    <property type="match status" value="1"/>
</dbReference>
<feature type="domain" description="AB hydrolase-1" evidence="3">
    <location>
        <begin position="28"/>
        <end position="107"/>
    </location>
</feature>
<gene>
    <name evidence="4" type="ORF">CQ405_03225</name>
</gene>
<proteinExistence type="predicted"/>
<sequence>MAIREIKYHGKNYKISYEIINNQFSDYILIIHGWGANKEIMVKAFSKHFKNIKQVYIDLPGFGKSNIHVPLNTKEYKNIVENFINSLKTKPKIIMGHSFGGKVATLLNPENLVLLSTAGIVEKKSIIVRLKIAIFKVFKALGFGKLYTLFATKDVAGMDRVMYETLKNVVNEDFKNIFAKHSGNTLIFWGESDKAVSLKSGELIHRLIKKSQFYPLSGDHFFFLLHAKFIVDKIGENIKNIDKKSVSMQAFDELDEISEIGEVFTRKTKKKNQPEKVEDDLKAKDVKTEDQKNIDISEKNINVAIQEFSYNSEKDSLEEDIELAISSAEKPKIDKNFIKNPIDKYKDLDEISEVGEVFTRKPKEKDKNFDTAKELSKDLAFNEYPFKDEKIDKEDSKTHKQIEQTSIKDEKKESDASNRNLNEKNKEKIDNKNDMDNKPKVKSFTEIYKERLKKSFKVKQKESKV</sequence>
<dbReference type="AlphaFoldDB" id="A0A2P8R2N9"/>
<dbReference type="Pfam" id="PF00561">
    <property type="entry name" value="Abhydrolase_1"/>
    <property type="match status" value="1"/>
</dbReference>
<reference evidence="5" key="1">
    <citation type="submission" date="2017-10" db="EMBL/GenBank/DDBJ databases">
        <title>Campylobacter species from seals.</title>
        <authorList>
            <person name="Gilbert M.J."/>
            <person name="Zomer A.L."/>
            <person name="Timmerman A.J."/>
            <person name="Duim B."/>
            <person name="Wagenaar J.A."/>
        </authorList>
    </citation>
    <scope>NUCLEOTIDE SEQUENCE [LARGE SCALE GENOMIC DNA]</scope>
    <source>
        <strain evidence="5">17S00004-5</strain>
    </source>
</reference>
<dbReference type="Proteomes" id="UP000240535">
    <property type="component" value="Unassembled WGS sequence"/>
</dbReference>
<keyword evidence="1 4" id="KW-0378">Hydrolase</keyword>
<accession>A0A2P8R2N9</accession>
<dbReference type="GO" id="GO:0016020">
    <property type="term" value="C:membrane"/>
    <property type="evidence" value="ECO:0007669"/>
    <property type="project" value="TreeGrafter"/>
</dbReference>
<feature type="compositionally biased region" description="Basic and acidic residues" evidence="2">
    <location>
        <begin position="390"/>
        <end position="439"/>
    </location>
</feature>
<dbReference type="SUPFAM" id="SSF53474">
    <property type="entry name" value="alpha/beta-Hydrolases"/>
    <property type="match status" value="1"/>
</dbReference>
<dbReference type="InterPro" id="IPR029058">
    <property type="entry name" value="AB_hydrolase_fold"/>
</dbReference>
<comment type="caution">
    <text evidence="4">The sequence shown here is derived from an EMBL/GenBank/DDBJ whole genome shotgun (WGS) entry which is preliminary data.</text>
</comment>
<organism evidence="4 5">
    <name type="scientific">Campylobacter blaseri</name>
    <dbReference type="NCBI Taxonomy" id="2042961"/>
    <lineage>
        <taxon>Bacteria</taxon>
        <taxon>Pseudomonadati</taxon>
        <taxon>Campylobacterota</taxon>
        <taxon>Epsilonproteobacteria</taxon>
        <taxon>Campylobacterales</taxon>
        <taxon>Campylobacteraceae</taxon>
        <taxon>Campylobacter</taxon>
    </lineage>
</organism>
<dbReference type="RefSeq" id="WP_106870554.1">
    <property type="nucleotide sequence ID" value="NZ_CP053841.1"/>
</dbReference>
<protein>
    <submittedName>
        <fullName evidence="4">Alpha/beta hydrolase</fullName>
    </submittedName>
</protein>
<dbReference type="OrthoDB" id="9808398at2"/>
<evidence type="ECO:0000256" key="2">
    <source>
        <dbReference type="SAM" id="MobiDB-lite"/>
    </source>
</evidence>
<evidence type="ECO:0000259" key="3">
    <source>
        <dbReference type="Pfam" id="PF00561"/>
    </source>
</evidence>
<dbReference type="InterPro" id="IPR050266">
    <property type="entry name" value="AB_hydrolase_sf"/>
</dbReference>
<keyword evidence="5" id="KW-1185">Reference proteome</keyword>
<evidence type="ECO:0000313" key="5">
    <source>
        <dbReference type="Proteomes" id="UP000240535"/>
    </source>
</evidence>
<dbReference type="PANTHER" id="PTHR43798">
    <property type="entry name" value="MONOACYLGLYCEROL LIPASE"/>
    <property type="match status" value="1"/>
</dbReference>
<dbReference type="GO" id="GO:0016787">
    <property type="term" value="F:hydrolase activity"/>
    <property type="evidence" value="ECO:0007669"/>
    <property type="project" value="UniProtKB-KW"/>
</dbReference>
<evidence type="ECO:0000313" key="4">
    <source>
        <dbReference type="EMBL" id="PSM52750.1"/>
    </source>
</evidence>
<evidence type="ECO:0000256" key="1">
    <source>
        <dbReference type="ARBA" id="ARBA00022801"/>
    </source>
</evidence>
<dbReference type="EMBL" id="PDHH01000002">
    <property type="protein sequence ID" value="PSM52750.1"/>
    <property type="molecule type" value="Genomic_DNA"/>
</dbReference>
<dbReference type="Gene3D" id="3.40.50.1820">
    <property type="entry name" value="alpha/beta hydrolase"/>
    <property type="match status" value="1"/>
</dbReference>
<dbReference type="InterPro" id="IPR000073">
    <property type="entry name" value="AB_hydrolase_1"/>
</dbReference>
<feature type="region of interest" description="Disordered" evidence="2">
    <location>
        <begin position="390"/>
        <end position="443"/>
    </location>
</feature>